<protein>
    <submittedName>
        <fullName evidence="2">Uncharacterized protein</fullName>
    </submittedName>
</protein>
<dbReference type="RefSeq" id="WP_249592099.1">
    <property type="nucleotide sequence ID" value="NZ_BAAAQL010000018.1"/>
</dbReference>
<feature type="signal peptide" evidence="1">
    <location>
        <begin position="1"/>
        <end position="27"/>
    </location>
</feature>
<dbReference type="Proteomes" id="UP000829992">
    <property type="component" value="Chromosome"/>
</dbReference>
<proteinExistence type="predicted"/>
<dbReference type="EMBL" id="CP097289">
    <property type="protein sequence ID" value="UQT60766.1"/>
    <property type="molecule type" value="Genomic_DNA"/>
</dbReference>
<evidence type="ECO:0000256" key="1">
    <source>
        <dbReference type="SAM" id="SignalP"/>
    </source>
</evidence>
<evidence type="ECO:0000313" key="3">
    <source>
        <dbReference type="Proteomes" id="UP000829992"/>
    </source>
</evidence>
<sequence>MQIQRAALAVVMSAVALGTTVGTVAAAAPASVGLRASSCGEAVRNTRADLQQAGAPTGASDWQSVRNAAQDFLNQHPWNSPGTQVLQADVNDLNRLCAS</sequence>
<feature type="chain" id="PRO_5046761202" evidence="1">
    <location>
        <begin position="28"/>
        <end position="99"/>
    </location>
</feature>
<keyword evidence="3" id="KW-1185">Reference proteome</keyword>
<name>A0ABY4Q3S0_9ACTN</name>
<organism evidence="2 3">
    <name type="scientific">Streptomyces durmitorensis</name>
    <dbReference type="NCBI Taxonomy" id="319947"/>
    <lineage>
        <taxon>Bacteria</taxon>
        <taxon>Bacillati</taxon>
        <taxon>Actinomycetota</taxon>
        <taxon>Actinomycetes</taxon>
        <taxon>Kitasatosporales</taxon>
        <taxon>Streptomycetaceae</taxon>
        <taxon>Streptomyces</taxon>
    </lineage>
</organism>
<accession>A0ABY4Q3S0</accession>
<keyword evidence="1" id="KW-0732">Signal</keyword>
<evidence type="ECO:0000313" key="2">
    <source>
        <dbReference type="EMBL" id="UQT60766.1"/>
    </source>
</evidence>
<gene>
    <name evidence="2" type="ORF">M4V62_40040</name>
</gene>
<reference evidence="2 3" key="1">
    <citation type="submission" date="2022-05" db="EMBL/GenBank/DDBJ databases">
        <authorList>
            <person name="Zhou X."/>
            <person name="Li K."/>
            <person name="Man Y."/>
        </authorList>
    </citation>
    <scope>NUCLEOTIDE SEQUENCE [LARGE SCALE GENOMIC DNA]</scope>
    <source>
        <strain evidence="2 3">MS405</strain>
    </source>
</reference>